<gene>
    <name evidence="1" type="ORF">LZZ85_21920</name>
</gene>
<organism evidence="1 2">
    <name type="scientific">Terrimonas ginsenosidimutans</name>
    <dbReference type="NCBI Taxonomy" id="2908004"/>
    <lineage>
        <taxon>Bacteria</taxon>
        <taxon>Pseudomonadati</taxon>
        <taxon>Bacteroidota</taxon>
        <taxon>Chitinophagia</taxon>
        <taxon>Chitinophagales</taxon>
        <taxon>Chitinophagaceae</taxon>
        <taxon>Terrimonas</taxon>
    </lineage>
</organism>
<dbReference type="RefSeq" id="WP_237875507.1">
    <property type="nucleotide sequence ID" value="NZ_JAKLTR010000016.1"/>
</dbReference>
<protein>
    <recommendedName>
        <fullName evidence="3">Tox-URI2 domain-containing protein</fullName>
    </recommendedName>
</protein>
<accession>A0ABS9KXC4</accession>
<evidence type="ECO:0000313" key="1">
    <source>
        <dbReference type="EMBL" id="MCG2616970.1"/>
    </source>
</evidence>
<keyword evidence="2" id="KW-1185">Reference proteome</keyword>
<comment type="caution">
    <text evidence="1">The sequence shown here is derived from an EMBL/GenBank/DDBJ whole genome shotgun (WGS) entry which is preliminary data.</text>
</comment>
<name>A0ABS9KXC4_9BACT</name>
<evidence type="ECO:0000313" key="2">
    <source>
        <dbReference type="Proteomes" id="UP001165367"/>
    </source>
</evidence>
<dbReference type="Proteomes" id="UP001165367">
    <property type="component" value="Unassembled WGS sequence"/>
</dbReference>
<dbReference type="EMBL" id="JAKLTR010000016">
    <property type="protein sequence ID" value="MCG2616970.1"/>
    <property type="molecule type" value="Genomic_DNA"/>
</dbReference>
<evidence type="ECO:0008006" key="3">
    <source>
        <dbReference type="Google" id="ProtNLM"/>
    </source>
</evidence>
<proteinExistence type="predicted"/>
<reference evidence="1" key="1">
    <citation type="submission" date="2022-01" db="EMBL/GenBank/DDBJ databases">
        <authorList>
            <person name="Jo J.-H."/>
            <person name="Im W.-T."/>
        </authorList>
    </citation>
    <scope>NUCLEOTIDE SEQUENCE</scope>
    <source>
        <strain evidence="1">NA20</strain>
    </source>
</reference>
<sequence length="79" mass="8923">MGRQKSANKLTGRIGGITYYKSKDGFMARDSQGLDGKRIKNDERYERTRENAAEFGRAAKGMKEIRLASPSFKYRIACA</sequence>